<feature type="domain" description="TonB-dependent receptor plug" evidence="1">
    <location>
        <begin position="211"/>
        <end position="286"/>
    </location>
</feature>
<dbReference type="Gene3D" id="2.60.40.1120">
    <property type="entry name" value="Carboxypeptidase-like, regulatory domain"/>
    <property type="match status" value="1"/>
</dbReference>
<dbReference type="RefSeq" id="WP_379755199.1">
    <property type="nucleotide sequence ID" value="NZ_JBHSYB010000020.1"/>
</dbReference>
<dbReference type="InterPro" id="IPR008969">
    <property type="entry name" value="CarboxyPept-like_regulatory"/>
</dbReference>
<evidence type="ECO:0000259" key="1">
    <source>
        <dbReference type="Pfam" id="PF07715"/>
    </source>
</evidence>
<comment type="caution">
    <text evidence="2">The sequence shown here is derived from an EMBL/GenBank/DDBJ whole genome shotgun (WGS) entry which is preliminary data.</text>
</comment>
<evidence type="ECO:0000313" key="3">
    <source>
        <dbReference type="Proteomes" id="UP001597051"/>
    </source>
</evidence>
<reference evidence="3" key="1">
    <citation type="journal article" date="2019" name="Int. J. Syst. Evol. Microbiol.">
        <title>The Global Catalogue of Microorganisms (GCM) 10K type strain sequencing project: providing services to taxonomists for standard genome sequencing and annotation.</title>
        <authorList>
            <consortium name="The Broad Institute Genomics Platform"/>
            <consortium name="The Broad Institute Genome Sequencing Center for Infectious Disease"/>
            <person name="Wu L."/>
            <person name="Ma J."/>
        </authorList>
    </citation>
    <scope>NUCLEOTIDE SEQUENCE [LARGE SCALE GENOMIC DNA]</scope>
    <source>
        <strain evidence="3">CECT 7649</strain>
    </source>
</reference>
<dbReference type="Proteomes" id="UP001597051">
    <property type="component" value="Unassembled WGS sequence"/>
</dbReference>
<name>A0ABW3IZ28_9FLAO</name>
<organism evidence="2 3">
    <name type="scientific">Flavobacterium myungsuense</name>
    <dbReference type="NCBI Taxonomy" id="651823"/>
    <lineage>
        <taxon>Bacteria</taxon>
        <taxon>Pseudomonadati</taxon>
        <taxon>Bacteroidota</taxon>
        <taxon>Flavobacteriia</taxon>
        <taxon>Flavobacteriales</taxon>
        <taxon>Flavobacteriaceae</taxon>
        <taxon>Flavobacterium</taxon>
    </lineage>
</organism>
<dbReference type="InterPro" id="IPR012910">
    <property type="entry name" value="Plug_dom"/>
</dbReference>
<dbReference type="Pfam" id="PF07715">
    <property type="entry name" value="Plug"/>
    <property type="match status" value="1"/>
</dbReference>
<dbReference type="SUPFAM" id="SSF49464">
    <property type="entry name" value="Carboxypeptidase regulatory domain-like"/>
    <property type="match status" value="1"/>
</dbReference>
<keyword evidence="3" id="KW-1185">Reference proteome</keyword>
<dbReference type="SUPFAM" id="SSF56935">
    <property type="entry name" value="Porins"/>
    <property type="match status" value="1"/>
</dbReference>
<sequence length="837" mass="96398">MLFVCFVLALSSNAQDKNKAIPLKIIFQTIEKQHHVIFNFIDSEINTISILAPKSNLSLNEKIKYLQKKTNLSFDNIDNEFITVFYKKKPELIKVCGYVFSKNEKIPIENANIHFNNGYNTITDKNGYFELQKQNSNEIVISYIGYTTQKIIFKDIQDKNCITLFLEQEIATLADITTNHYLTSGIVKTTDGTFEMKPKKLGILPGLIEADVLQAMQQIPGINSADESVASINVRGGTHDQNLFLWNGIKMYQTGHFFGLISAFNPNLAHTVSIYKNGSSAFYGESVSSVVDISSNPNDFEKNSFSAAINMINADIYSKFKINTKGFIEISARRSITDLVQTPTYQEYFNKAFQNTNIINNSNSINTNYSDDSSFFFYDTTLKYSQKIGQKNHLIFDFIVINDKINIFQSNLLNKLIQSEKNTLYQNNIGGNLSWKRFWNKTNSSILNVYSSSYELDAQQNKIETNQNVKQENEVLDIGIKIENLHKISSKFSFKNGYQFNEISTINLDVVNNPQFYRKTKNVLRSHAIIVEGKFNDSISKIRINSGLRLNYIEQFNTYIFEPRLQFNYGITNNINLEILGEYKSQNSFQVIDLQKDYFGIEKRRWILANSTSIPIQKSKQVAVSFSYTKNNWLLSIENFYKKVTGINSSGQGFQNQLEFIKINGEYTVIGTEIVLQKKVNHFISWISYTYNDNNYYFPKFEVPVFSNNFELDHAVSWAGIYEKENLKLALGSKWYSGRPGTSIQSDVLDISNPIIDYNLPNNNHLNSFLQVNFSTTYKWKDSKETQYRIGFSVLNLLNKQNEINEFYRVNTEQNTTEKVKTFALQRTPNVSFRVNF</sequence>
<protein>
    <submittedName>
        <fullName evidence="2">Carboxypeptidase-like regulatory domain-containing protein</fullName>
    </submittedName>
</protein>
<dbReference type="Pfam" id="PF13715">
    <property type="entry name" value="CarbopepD_reg_2"/>
    <property type="match status" value="1"/>
</dbReference>
<accession>A0ABW3IZ28</accession>
<dbReference type="EMBL" id="JBHTIZ010000005">
    <property type="protein sequence ID" value="MFD0983095.1"/>
    <property type="molecule type" value="Genomic_DNA"/>
</dbReference>
<evidence type="ECO:0000313" key="2">
    <source>
        <dbReference type="EMBL" id="MFD0983095.1"/>
    </source>
</evidence>
<proteinExistence type="predicted"/>
<gene>
    <name evidence="2" type="ORF">ACFQ0S_01270</name>
</gene>
<dbReference type="InterPro" id="IPR037066">
    <property type="entry name" value="Plug_dom_sf"/>
</dbReference>
<dbReference type="Gene3D" id="2.170.130.10">
    <property type="entry name" value="TonB-dependent receptor, plug domain"/>
    <property type="match status" value="1"/>
</dbReference>